<keyword evidence="2" id="KW-1185">Reference proteome</keyword>
<reference evidence="1 2" key="1">
    <citation type="submission" date="2019-03" db="EMBL/GenBank/DDBJ databases">
        <title>Deep-cultivation of Planctomycetes and their phenomic and genomic characterization uncovers novel biology.</title>
        <authorList>
            <person name="Wiegand S."/>
            <person name="Jogler M."/>
            <person name="Boedeker C."/>
            <person name="Pinto D."/>
            <person name="Vollmers J."/>
            <person name="Rivas-Marin E."/>
            <person name="Kohn T."/>
            <person name="Peeters S.H."/>
            <person name="Heuer A."/>
            <person name="Rast P."/>
            <person name="Oberbeckmann S."/>
            <person name="Bunk B."/>
            <person name="Jeske O."/>
            <person name="Meyerdierks A."/>
            <person name="Storesund J.E."/>
            <person name="Kallscheuer N."/>
            <person name="Luecker S."/>
            <person name="Lage O.M."/>
            <person name="Pohl T."/>
            <person name="Merkel B.J."/>
            <person name="Hornburger P."/>
            <person name="Mueller R.-W."/>
            <person name="Bruemmer F."/>
            <person name="Labrenz M."/>
            <person name="Spormann A.M."/>
            <person name="Op den Camp H."/>
            <person name="Overmann J."/>
            <person name="Amann R."/>
            <person name="Jetten M.S.M."/>
            <person name="Mascher T."/>
            <person name="Medema M.H."/>
            <person name="Devos D.P."/>
            <person name="Kaster A.-K."/>
            <person name="Ovreas L."/>
            <person name="Rohde M."/>
            <person name="Galperin M.Y."/>
            <person name="Jogler C."/>
        </authorList>
    </citation>
    <scope>NUCLEOTIDE SEQUENCE [LARGE SCALE GENOMIC DNA]</scope>
    <source>
        <strain evidence="1 2">Enr10</strain>
    </source>
</reference>
<proteinExistence type="predicted"/>
<name>A0A517Q7K1_9PLAN</name>
<organism evidence="1 2">
    <name type="scientific">Gimesia panareensis</name>
    <dbReference type="NCBI Taxonomy" id="2527978"/>
    <lineage>
        <taxon>Bacteria</taxon>
        <taxon>Pseudomonadati</taxon>
        <taxon>Planctomycetota</taxon>
        <taxon>Planctomycetia</taxon>
        <taxon>Planctomycetales</taxon>
        <taxon>Planctomycetaceae</taxon>
        <taxon>Gimesia</taxon>
    </lineage>
</organism>
<dbReference type="Proteomes" id="UP000315647">
    <property type="component" value="Chromosome"/>
</dbReference>
<accession>A0A517Q7K1</accession>
<protein>
    <submittedName>
        <fullName evidence="1">Uncharacterized protein</fullName>
    </submittedName>
</protein>
<evidence type="ECO:0000313" key="2">
    <source>
        <dbReference type="Proteomes" id="UP000315647"/>
    </source>
</evidence>
<evidence type="ECO:0000313" key="1">
    <source>
        <dbReference type="EMBL" id="QDT27612.1"/>
    </source>
</evidence>
<dbReference type="AlphaFoldDB" id="A0A517Q7K1"/>
<dbReference type="EMBL" id="CP037421">
    <property type="protein sequence ID" value="QDT27612.1"/>
    <property type="molecule type" value="Genomic_DNA"/>
</dbReference>
<sequence length="101" mass="10917">MIERDICVSAALMALLRREETVRGIAARFGVTEAQVLEWQDIFVAAGILAVTNYRNGRRFGPASSVSAEQPSEVRAGGCFNDAFLTTTPMTPTPSTTPMSH</sequence>
<gene>
    <name evidence="1" type="ORF">Enr10x_29300</name>
</gene>